<dbReference type="Proteomes" id="UP000485058">
    <property type="component" value="Unassembled WGS sequence"/>
</dbReference>
<dbReference type="GO" id="GO:0006896">
    <property type="term" value="P:Golgi to vacuole transport"/>
    <property type="evidence" value="ECO:0007669"/>
    <property type="project" value="TreeGrafter"/>
</dbReference>
<organism evidence="1 2">
    <name type="scientific">Haematococcus lacustris</name>
    <name type="common">Green alga</name>
    <name type="synonym">Haematococcus pluvialis</name>
    <dbReference type="NCBI Taxonomy" id="44745"/>
    <lineage>
        <taxon>Eukaryota</taxon>
        <taxon>Viridiplantae</taxon>
        <taxon>Chlorophyta</taxon>
        <taxon>core chlorophytes</taxon>
        <taxon>Chlorophyceae</taxon>
        <taxon>CS clade</taxon>
        <taxon>Chlamydomonadales</taxon>
        <taxon>Haematococcaceae</taxon>
        <taxon>Haematococcus</taxon>
    </lineage>
</organism>
<evidence type="ECO:0000313" key="2">
    <source>
        <dbReference type="Proteomes" id="UP000485058"/>
    </source>
</evidence>
<feature type="non-terminal residue" evidence="1">
    <location>
        <position position="1"/>
    </location>
</feature>
<dbReference type="PANTHER" id="PTHR14190:SF7">
    <property type="entry name" value="VACUOLAR PROTEIN SORTING-ASSOCIATED PROTEIN 52 HOMOLOG"/>
    <property type="match status" value="1"/>
</dbReference>
<dbReference type="InterPro" id="IPR007258">
    <property type="entry name" value="Vps52"/>
</dbReference>
<gene>
    <name evidence="1" type="ORF">HaLaN_23950</name>
</gene>
<sequence>MREVEDQLASCTNLYVEEQLTSHFGQLVEFVKKAEQQQKRLAVPDGQPVPSYGPSQAAPLLADFSRRWQQAVEAMHQEVLRNVAGGACGRDVLQASMTALLKYYTRMLELLKKQGPEGQACVKDAVNIPAIMYEIKRITKA</sequence>
<dbReference type="PANTHER" id="PTHR14190">
    <property type="entry name" value="SUPPRESSOR OF ACTIN MUTATIONS 2/VACUOLAR PROTEIN SORTING 52"/>
    <property type="match status" value="1"/>
</dbReference>
<comment type="caution">
    <text evidence="1">The sequence shown here is derived from an EMBL/GenBank/DDBJ whole genome shotgun (WGS) entry which is preliminary data.</text>
</comment>
<dbReference type="GO" id="GO:0005829">
    <property type="term" value="C:cytosol"/>
    <property type="evidence" value="ECO:0007669"/>
    <property type="project" value="GOC"/>
</dbReference>
<evidence type="ECO:0000313" key="1">
    <source>
        <dbReference type="EMBL" id="GFH25906.1"/>
    </source>
</evidence>
<dbReference type="GO" id="GO:0042147">
    <property type="term" value="P:retrograde transport, endosome to Golgi"/>
    <property type="evidence" value="ECO:0007669"/>
    <property type="project" value="TreeGrafter"/>
</dbReference>
<dbReference type="EMBL" id="BLLF01002951">
    <property type="protein sequence ID" value="GFH25906.1"/>
    <property type="molecule type" value="Genomic_DNA"/>
</dbReference>
<proteinExistence type="predicted"/>
<dbReference type="GO" id="GO:0019905">
    <property type="term" value="F:syntaxin binding"/>
    <property type="evidence" value="ECO:0007669"/>
    <property type="project" value="TreeGrafter"/>
</dbReference>
<keyword evidence="2" id="KW-1185">Reference proteome</keyword>
<dbReference type="GO" id="GO:0032456">
    <property type="term" value="P:endocytic recycling"/>
    <property type="evidence" value="ECO:0007669"/>
    <property type="project" value="TreeGrafter"/>
</dbReference>
<name>A0A6A0A1X6_HAELA</name>
<dbReference type="GO" id="GO:0000938">
    <property type="term" value="C:GARP complex"/>
    <property type="evidence" value="ECO:0007669"/>
    <property type="project" value="TreeGrafter"/>
</dbReference>
<protein>
    <submittedName>
        <fullName evidence="1">Uncharacterized protein</fullName>
    </submittedName>
</protein>
<dbReference type="AlphaFoldDB" id="A0A6A0A1X6"/>
<reference evidence="1 2" key="1">
    <citation type="submission" date="2020-02" db="EMBL/GenBank/DDBJ databases">
        <title>Draft genome sequence of Haematococcus lacustris strain NIES-144.</title>
        <authorList>
            <person name="Morimoto D."/>
            <person name="Nakagawa S."/>
            <person name="Yoshida T."/>
            <person name="Sawayama S."/>
        </authorList>
    </citation>
    <scope>NUCLEOTIDE SEQUENCE [LARGE SCALE GENOMIC DNA]</scope>
    <source>
        <strain evidence="1 2">NIES-144</strain>
    </source>
</reference>
<accession>A0A6A0A1X6</accession>